<dbReference type="Gene3D" id="2.40.170.20">
    <property type="entry name" value="TonB-dependent receptor, beta-barrel domain"/>
    <property type="match status" value="1"/>
</dbReference>
<dbReference type="Gene3D" id="2.170.130.10">
    <property type="entry name" value="TonB-dependent receptor, plug domain"/>
    <property type="match status" value="1"/>
</dbReference>
<feature type="domain" description="TonB-dependent receptor plug" evidence="19">
    <location>
        <begin position="61"/>
        <end position="171"/>
    </location>
</feature>
<evidence type="ECO:0000256" key="11">
    <source>
        <dbReference type="ARBA" id="ARBA00023136"/>
    </source>
</evidence>
<keyword evidence="3 14" id="KW-0813">Transport</keyword>
<keyword evidence="21" id="KW-1185">Reference proteome</keyword>
<dbReference type="InterPro" id="IPR036942">
    <property type="entry name" value="Beta-barrel_TonB_sf"/>
</dbReference>
<evidence type="ECO:0000256" key="10">
    <source>
        <dbReference type="ARBA" id="ARBA00023077"/>
    </source>
</evidence>
<keyword evidence="11 14" id="KW-0472">Membrane</keyword>
<feature type="domain" description="TonB-dependent receptor-like beta-barrel" evidence="18">
    <location>
        <begin position="258"/>
        <end position="674"/>
    </location>
</feature>
<evidence type="ECO:0000256" key="12">
    <source>
        <dbReference type="ARBA" id="ARBA00023170"/>
    </source>
</evidence>
<evidence type="ECO:0000256" key="15">
    <source>
        <dbReference type="PROSITE-ProRule" id="PRU10144"/>
    </source>
</evidence>
<evidence type="ECO:0000256" key="17">
    <source>
        <dbReference type="SAM" id="SignalP"/>
    </source>
</evidence>
<feature type="short sequence motif" description="TonB C-terminal box" evidence="15">
    <location>
        <begin position="690"/>
        <end position="707"/>
    </location>
</feature>
<evidence type="ECO:0000256" key="13">
    <source>
        <dbReference type="ARBA" id="ARBA00023237"/>
    </source>
</evidence>
<dbReference type="GO" id="GO:0009279">
    <property type="term" value="C:cell outer membrane"/>
    <property type="evidence" value="ECO:0007669"/>
    <property type="project" value="UniProtKB-SubCell"/>
</dbReference>
<dbReference type="PROSITE" id="PS52016">
    <property type="entry name" value="TONB_DEPENDENT_REC_3"/>
    <property type="match status" value="1"/>
</dbReference>
<evidence type="ECO:0000256" key="1">
    <source>
        <dbReference type="ARBA" id="ARBA00004571"/>
    </source>
</evidence>
<keyword evidence="12 20" id="KW-0675">Receptor</keyword>
<dbReference type="Proteomes" id="UP000046187">
    <property type="component" value="Unassembled WGS sequence"/>
</dbReference>
<dbReference type="PANTHER" id="PTHR30442:SF0">
    <property type="entry name" value="FE(3+) DICITRATE TRANSPORT PROTEIN FECA"/>
    <property type="match status" value="1"/>
</dbReference>
<dbReference type="InterPro" id="IPR012910">
    <property type="entry name" value="Plug_dom"/>
</dbReference>
<keyword evidence="9" id="KW-0406">Ion transport</keyword>
<proteinExistence type="inferred from homology"/>
<evidence type="ECO:0000256" key="2">
    <source>
        <dbReference type="ARBA" id="ARBA00009810"/>
    </source>
</evidence>
<dbReference type="NCBIfam" id="TIGR01783">
    <property type="entry name" value="TonB-siderophor"/>
    <property type="match status" value="1"/>
</dbReference>
<dbReference type="FunFam" id="2.170.130.10:FF:000012">
    <property type="entry name" value="TonB-dependent siderophore receptor"/>
    <property type="match status" value="1"/>
</dbReference>
<evidence type="ECO:0000313" key="21">
    <source>
        <dbReference type="Proteomes" id="UP000046187"/>
    </source>
</evidence>
<comment type="subcellular location">
    <subcellularLocation>
        <location evidence="1 14">Cell outer membrane</location>
        <topology evidence="1 14">Multi-pass membrane protein</topology>
    </subcellularLocation>
</comment>
<dbReference type="Pfam" id="PF00593">
    <property type="entry name" value="TonB_dep_Rec_b-barrel"/>
    <property type="match status" value="1"/>
</dbReference>
<dbReference type="CDD" id="cd01347">
    <property type="entry name" value="ligand_gated_channel"/>
    <property type="match status" value="1"/>
</dbReference>
<evidence type="ECO:0000259" key="18">
    <source>
        <dbReference type="Pfam" id="PF00593"/>
    </source>
</evidence>
<evidence type="ECO:0000256" key="5">
    <source>
        <dbReference type="ARBA" id="ARBA00022496"/>
    </source>
</evidence>
<keyword evidence="5" id="KW-0410">Iron transport</keyword>
<dbReference type="GO" id="GO:0015343">
    <property type="term" value="F:siderophore-iron transmembrane transporter activity"/>
    <property type="evidence" value="ECO:0007669"/>
    <property type="project" value="InterPro"/>
</dbReference>
<comment type="similarity">
    <text evidence="2 14 16">Belongs to the TonB-dependent receptor family.</text>
</comment>
<gene>
    <name evidence="20" type="ORF">XTALMG727_0058</name>
</gene>
<dbReference type="PANTHER" id="PTHR30442">
    <property type="entry name" value="IRON III DICITRATE TRANSPORT PROTEIN FECA"/>
    <property type="match status" value="1"/>
</dbReference>
<dbReference type="GO" id="GO:0038023">
    <property type="term" value="F:signaling receptor activity"/>
    <property type="evidence" value="ECO:0007669"/>
    <property type="project" value="InterPro"/>
</dbReference>
<evidence type="ECO:0000313" key="20">
    <source>
        <dbReference type="EMBL" id="CTP82224.1"/>
    </source>
</evidence>
<dbReference type="InterPro" id="IPR000531">
    <property type="entry name" value="Beta-barrel_TonB"/>
</dbReference>
<dbReference type="EMBL" id="CXOI01000003">
    <property type="protein sequence ID" value="CTP82224.1"/>
    <property type="molecule type" value="Genomic_DNA"/>
</dbReference>
<evidence type="ECO:0000256" key="4">
    <source>
        <dbReference type="ARBA" id="ARBA00022452"/>
    </source>
</evidence>
<evidence type="ECO:0000256" key="9">
    <source>
        <dbReference type="ARBA" id="ARBA00023065"/>
    </source>
</evidence>
<keyword evidence="10 16" id="KW-0798">TonB box</keyword>
<name>A0A0K2ZDH4_9XANT</name>
<dbReference type="PROSITE" id="PS01156">
    <property type="entry name" value="TONB_DEPENDENT_REC_2"/>
    <property type="match status" value="1"/>
</dbReference>
<sequence>MIASFPQSLLTIAVAAALLAPFATMAQETQEAQSAAARVHQLDTVQVQRSLLGGSTAQDVQHYAGSRQVISHDQLANGANRSIDDALQHVPGVKILDETGTGVLPQIMVRGLYESRSGRVQVLMDGIPLSLAPYGQTSLSLFPVTLNQIDRIDIVRGGAAVQYGPNNVGGVINLISKPIPENWTTTLGERITAGGEGKFLRDTYFSTGGYLSANFGMQLDADWLKGQYWRDHSDTDVKNFRWRAEWWLADDKILKASVERYLADMNLAGALSAADYERNPRQSTRPLDDFTGRTTRASLVYEQNLGAWGPFDDSHFSWTNFDWTSERNFMFGSRLASAESFRPDLPPQLYNDGPRSFDVYGTQPQLVLHANSGWVTQLWTIGTRLEREHIGYLAQATELGNGVYTRFRDWQFHNRAFAAFASNSIGFYDDRLMVTPGVRYEHLDSDFTDRISGKRYSNDIRDLLPGITVGYQADSQWYFYADAQRSLRPPQITMIVYGNNLESELSWNYEVGTRYTPTATTSISVDLYRIDFDNQIQYNSTTASYSNLGKTRNQGVEVQLEWSPAFLRDLKFDAGYSYLDAAQKSGQYQGFRVPYTSRNQVTLGATYALGDTVLALNGYYFSGAFSDAANTQRENAIATVGALPAYWVANTQITRTLTKHGSSVLKGSLAVNNLFNRHYWYRGIDTSPWGREPAPERTATLGLELTF</sequence>
<evidence type="ECO:0000256" key="14">
    <source>
        <dbReference type="PROSITE-ProRule" id="PRU01360"/>
    </source>
</evidence>
<dbReference type="InterPro" id="IPR010105">
    <property type="entry name" value="TonB_sidphr_rcpt"/>
</dbReference>
<dbReference type="InterPro" id="IPR039426">
    <property type="entry name" value="TonB-dep_rcpt-like"/>
</dbReference>
<evidence type="ECO:0000256" key="8">
    <source>
        <dbReference type="ARBA" id="ARBA00023004"/>
    </source>
</evidence>
<dbReference type="InterPro" id="IPR037066">
    <property type="entry name" value="Plug_dom_sf"/>
</dbReference>
<dbReference type="SUPFAM" id="SSF56935">
    <property type="entry name" value="Porins"/>
    <property type="match status" value="1"/>
</dbReference>
<evidence type="ECO:0000256" key="6">
    <source>
        <dbReference type="ARBA" id="ARBA00022692"/>
    </source>
</evidence>
<keyword evidence="7 17" id="KW-0732">Signal</keyword>
<evidence type="ECO:0000256" key="3">
    <source>
        <dbReference type="ARBA" id="ARBA00022448"/>
    </source>
</evidence>
<keyword evidence="4 14" id="KW-1134">Transmembrane beta strand</keyword>
<dbReference type="AlphaFoldDB" id="A0A0K2ZDH4"/>
<dbReference type="Pfam" id="PF07715">
    <property type="entry name" value="Plug"/>
    <property type="match status" value="1"/>
</dbReference>
<feature type="signal peptide" evidence="17">
    <location>
        <begin position="1"/>
        <end position="26"/>
    </location>
</feature>
<evidence type="ECO:0000256" key="16">
    <source>
        <dbReference type="RuleBase" id="RU003357"/>
    </source>
</evidence>
<dbReference type="GO" id="GO:0015891">
    <property type="term" value="P:siderophore transport"/>
    <property type="evidence" value="ECO:0007669"/>
    <property type="project" value="InterPro"/>
</dbReference>
<keyword evidence="8" id="KW-0408">Iron</keyword>
<evidence type="ECO:0000259" key="19">
    <source>
        <dbReference type="Pfam" id="PF07715"/>
    </source>
</evidence>
<evidence type="ECO:0000256" key="7">
    <source>
        <dbReference type="ARBA" id="ARBA00022729"/>
    </source>
</evidence>
<feature type="chain" id="PRO_5005492220" evidence="17">
    <location>
        <begin position="27"/>
        <end position="707"/>
    </location>
</feature>
<keyword evidence="6 14" id="KW-0812">Transmembrane</keyword>
<keyword evidence="13 14" id="KW-0998">Cell outer membrane</keyword>
<protein>
    <submittedName>
        <fullName evidence="20">TonB-dependent outer membrane receptor protein</fullName>
    </submittedName>
</protein>
<dbReference type="InterPro" id="IPR010917">
    <property type="entry name" value="TonB_rcpt_CS"/>
</dbReference>
<reference evidence="21" key="1">
    <citation type="submission" date="2015-07" db="EMBL/GenBank/DDBJ databases">
        <authorList>
            <person name="Wibberg D."/>
        </authorList>
    </citation>
    <scope>NUCLEOTIDE SEQUENCE [LARGE SCALE GENOMIC DNA]</scope>
</reference>
<organism evidence="20 21">
    <name type="scientific">Xanthomonas graminis pv. arrhenatheri LMG 727</name>
    <dbReference type="NCBI Taxonomy" id="1195923"/>
    <lineage>
        <taxon>Bacteria</taxon>
        <taxon>Pseudomonadati</taxon>
        <taxon>Pseudomonadota</taxon>
        <taxon>Gammaproteobacteria</taxon>
        <taxon>Lysobacterales</taxon>
        <taxon>Lysobacteraceae</taxon>
        <taxon>Xanthomonas</taxon>
        <taxon>Xanthomonas translucens group</taxon>
        <taxon>Xanthomonas graminis</taxon>
    </lineage>
</organism>
<accession>A0A0K2ZDH4</accession>